<name>A0A532V5F9_UNCL8</name>
<feature type="domain" description="Metallo-beta-lactamase" evidence="1">
    <location>
        <begin position="33"/>
        <end position="241"/>
    </location>
</feature>
<gene>
    <name evidence="2" type="ORF">CEE37_01815</name>
</gene>
<dbReference type="Pfam" id="PF00753">
    <property type="entry name" value="Lactamase_B"/>
    <property type="match status" value="1"/>
</dbReference>
<dbReference type="EMBL" id="NJBN01000001">
    <property type="protein sequence ID" value="TKJ42443.1"/>
    <property type="molecule type" value="Genomic_DNA"/>
</dbReference>
<reference evidence="2 3" key="1">
    <citation type="submission" date="2017-06" db="EMBL/GenBank/DDBJ databases">
        <title>Novel microbial phyla capable of carbon fixation and sulfur reduction in deep-sea sediments.</title>
        <authorList>
            <person name="Huang J."/>
            <person name="Baker B."/>
            <person name="Wang Y."/>
        </authorList>
    </citation>
    <scope>NUCLEOTIDE SEQUENCE [LARGE SCALE GENOMIC DNA]</scope>
    <source>
        <strain evidence="2">B3_LCP</strain>
    </source>
</reference>
<dbReference type="InterPro" id="IPR026444">
    <property type="entry name" value="Secre_tail"/>
</dbReference>
<dbReference type="Gene3D" id="3.60.15.10">
    <property type="entry name" value="Ribonuclease Z/Hydroxyacylglutathione hydrolase-like"/>
    <property type="match status" value="1"/>
</dbReference>
<protein>
    <recommendedName>
        <fullName evidence="1">Metallo-beta-lactamase domain-containing protein</fullName>
    </recommendedName>
</protein>
<evidence type="ECO:0000259" key="1">
    <source>
        <dbReference type="SMART" id="SM00849"/>
    </source>
</evidence>
<organism evidence="2 3">
    <name type="scientific">candidate division LCP-89 bacterium B3_LCP</name>
    <dbReference type="NCBI Taxonomy" id="2012998"/>
    <lineage>
        <taxon>Bacteria</taxon>
        <taxon>Pseudomonadati</taxon>
        <taxon>Bacteria division LCP-89</taxon>
    </lineage>
</organism>
<dbReference type="InterPro" id="IPR001279">
    <property type="entry name" value="Metallo-B-lactamas"/>
</dbReference>
<sequence>MRLQRITLIVIVLVLSIPCWANQLQIVHFDIGQGDATLIWSPSGQTMLVDAGWASEPDDIRLWMQSHGINDLTYTLATHYHADHIGEFLDLYNSGYLPDIAYDRGDNPGYTTQTYYNYIAAAAPVRQTIAPGEIVDLGGGVTATAVCVQGNLMNGQSISIPTSSSYENERSICLLVEYHNFRYVVSGDLRGSGSYELESLCSGIIGDIDVFEVNHHGSYSSTSNTWLNNLQAEAAVVSLSDNNSYGYVHTEVISRVNSNYYLQTFYHTEEGHNLSTKSVVVNDHVILETNGLTSYTIDGDLYDLGPDIFVDVWVDPMTALPIPTSGGTLFWNLMVQNLETSTIPVNIKFWLEVPNYGPYTMIDLPGFDLPPLPTGAERERQIDIPSGAPAGMYELIGEITDEDDLILYACDRDTFYKEGTDGGDWFGYLNPYGSSDFQMDSDVSQRRSAAIISAYPMPFNPEVTIGFSLAEMGMVQLDVFDLGGRKVATLYEGNLSQGVYYFDWNAQSQPTGVYFARLTGDGVNSIKKLVYLK</sequence>
<evidence type="ECO:0000313" key="2">
    <source>
        <dbReference type="EMBL" id="TKJ42443.1"/>
    </source>
</evidence>
<dbReference type="SMART" id="SM00849">
    <property type="entry name" value="Lactamase_B"/>
    <property type="match status" value="1"/>
</dbReference>
<dbReference type="PANTHER" id="PTHR30619">
    <property type="entry name" value="DNA INTERNALIZATION/COMPETENCE PROTEIN COMEC/REC2"/>
    <property type="match status" value="1"/>
</dbReference>
<evidence type="ECO:0000313" key="3">
    <source>
        <dbReference type="Proteomes" id="UP000319619"/>
    </source>
</evidence>
<accession>A0A532V5F9</accession>
<dbReference type="NCBIfam" id="TIGR04183">
    <property type="entry name" value="Por_Secre_tail"/>
    <property type="match status" value="1"/>
</dbReference>
<dbReference type="Proteomes" id="UP000319619">
    <property type="component" value="Unassembled WGS sequence"/>
</dbReference>
<dbReference type="InterPro" id="IPR036866">
    <property type="entry name" value="RibonucZ/Hydroxyglut_hydro"/>
</dbReference>
<dbReference type="AlphaFoldDB" id="A0A532V5F9"/>
<dbReference type="InterPro" id="IPR052159">
    <property type="entry name" value="Competence_DNA_uptake"/>
</dbReference>
<dbReference type="PANTHER" id="PTHR30619:SF1">
    <property type="entry name" value="RECOMBINATION PROTEIN 2"/>
    <property type="match status" value="1"/>
</dbReference>
<comment type="caution">
    <text evidence="2">The sequence shown here is derived from an EMBL/GenBank/DDBJ whole genome shotgun (WGS) entry which is preliminary data.</text>
</comment>
<dbReference type="SUPFAM" id="SSF56281">
    <property type="entry name" value="Metallo-hydrolase/oxidoreductase"/>
    <property type="match status" value="1"/>
</dbReference>
<dbReference type="Gene3D" id="2.60.40.4070">
    <property type="match status" value="1"/>
</dbReference>
<proteinExistence type="predicted"/>